<dbReference type="InterPro" id="IPR009851">
    <property type="entry name" value="Mod_r"/>
</dbReference>
<evidence type="ECO:0000256" key="3">
    <source>
        <dbReference type="ARBA" id="ARBA00022448"/>
    </source>
</evidence>
<evidence type="ECO:0000313" key="9">
    <source>
        <dbReference type="EMBL" id="GMM59127.1"/>
    </source>
</evidence>
<dbReference type="EMBL" id="BTGD01000025">
    <property type="protein sequence ID" value="GMM59127.1"/>
    <property type="molecule type" value="Genomic_DNA"/>
</dbReference>
<keyword evidence="4" id="KW-0967">Endosome</keyword>
<organism evidence="9 10">
    <name type="scientific">Maudiozyma humilis</name>
    <name type="common">Sour dough yeast</name>
    <name type="synonym">Kazachstania humilis</name>
    <dbReference type="NCBI Taxonomy" id="51915"/>
    <lineage>
        <taxon>Eukaryota</taxon>
        <taxon>Fungi</taxon>
        <taxon>Dikarya</taxon>
        <taxon>Ascomycota</taxon>
        <taxon>Saccharomycotina</taxon>
        <taxon>Saccharomycetes</taxon>
        <taxon>Saccharomycetales</taxon>
        <taxon>Saccharomycetaceae</taxon>
        <taxon>Maudiozyma</taxon>
    </lineage>
</organism>
<dbReference type="GO" id="GO:0072666">
    <property type="term" value="P:establishment of protein localization to vacuole"/>
    <property type="evidence" value="ECO:0007669"/>
    <property type="project" value="UniProtKB-ARBA"/>
</dbReference>
<comment type="caution">
    <text evidence="9">The sequence shown here is derived from an EMBL/GenBank/DDBJ whole genome shotgun (WGS) entry which is preliminary data.</text>
</comment>
<keyword evidence="3 6" id="KW-0813">Transport</keyword>
<feature type="domain" description="VPS37 C-terminal" evidence="8">
    <location>
        <begin position="83"/>
        <end position="171"/>
    </location>
</feature>
<proteinExistence type="inferred from homology"/>
<dbReference type="AlphaFoldDB" id="A0AAV5S8X9"/>
<comment type="similarity">
    <text evidence="2">Belongs to the VPS37 family.</text>
</comment>
<sequence length="171" mass="20044">MPQSIPLPPNVKLLSNAQLKELVERHSDKLQQYISQFQSTDTFTGNLEKHKQELIDLQSEFVKLQNDIDTTNNDLDNLRILNAQYIKKWQDVNQIVNESFSEAALKQQMQREISKLDETSGKLESEIMMSRDAVEKNQLDKLMTNYINCRTNYHLNKEKLTTWNMQGQLKK</sequence>
<dbReference type="GO" id="GO:0000813">
    <property type="term" value="C:ESCRT I complex"/>
    <property type="evidence" value="ECO:0007669"/>
    <property type="project" value="UniProtKB-ARBA"/>
</dbReference>
<accession>A0AAV5S8X9</accession>
<dbReference type="PROSITE" id="PS51314">
    <property type="entry name" value="VPS37_C"/>
    <property type="match status" value="1"/>
</dbReference>
<protein>
    <submittedName>
        <fullName evidence="9">ESCRT-I subunit protein</fullName>
    </submittedName>
</protein>
<name>A0AAV5S8X9_MAUHU</name>
<evidence type="ECO:0000256" key="7">
    <source>
        <dbReference type="SAM" id="Coils"/>
    </source>
</evidence>
<dbReference type="InterPro" id="IPR029012">
    <property type="entry name" value="Helix_hairpin_bin_sf"/>
</dbReference>
<dbReference type="GO" id="GO:0043162">
    <property type="term" value="P:ubiquitin-dependent protein catabolic process via the multivesicular body sorting pathway"/>
    <property type="evidence" value="ECO:0007669"/>
    <property type="project" value="UniProtKB-ARBA"/>
</dbReference>
<evidence type="ECO:0000259" key="8">
    <source>
        <dbReference type="PROSITE" id="PS51314"/>
    </source>
</evidence>
<comment type="subcellular location">
    <subcellularLocation>
        <location evidence="1">Endosome</location>
    </subcellularLocation>
</comment>
<evidence type="ECO:0000256" key="1">
    <source>
        <dbReference type="ARBA" id="ARBA00004177"/>
    </source>
</evidence>
<keyword evidence="5 6" id="KW-0653">Protein transport</keyword>
<keyword evidence="10" id="KW-1185">Reference proteome</keyword>
<dbReference type="Pfam" id="PF07200">
    <property type="entry name" value="Mod_r"/>
    <property type="match status" value="1"/>
</dbReference>
<dbReference type="Proteomes" id="UP001377567">
    <property type="component" value="Unassembled WGS sequence"/>
</dbReference>
<evidence type="ECO:0000256" key="6">
    <source>
        <dbReference type="PROSITE-ProRule" id="PRU00646"/>
    </source>
</evidence>
<evidence type="ECO:0000313" key="10">
    <source>
        <dbReference type="Proteomes" id="UP001377567"/>
    </source>
</evidence>
<evidence type="ECO:0000256" key="4">
    <source>
        <dbReference type="ARBA" id="ARBA00022753"/>
    </source>
</evidence>
<evidence type="ECO:0000256" key="2">
    <source>
        <dbReference type="ARBA" id="ARBA00007617"/>
    </source>
</evidence>
<dbReference type="SUPFAM" id="SSF140111">
    <property type="entry name" value="Endosomal sorting complex assembly domain"/>
    <property type="match status" value="1"/>
</dbReference>
<dbReference type="Gene3D" id="1.10.287.660">
    <property type="entry name" value="Helix hairpin bin"/>
    <property type="match status" value="1"/>
</dbReference>
<reference evidence="9 10" key="1">
    <citation type="journal article" date="2023" name="Elife">
        <title>Identification of key yeast species and microbe-microbe interactions impacting larval growth of Drosophila in the wild.</title>
        <authorList>
            <person name="Mure A."/>
            <person name="Sugiura Y."/>
            <person name="Maeda R."/>
            <person name="Honda K."/>
            <person name="Sakurai N."/>
            <person name="Takahashi Y."/>
            <person name="Watada M."/>
            <person name="Katoh T."/>
            <person name="Gotoh A."/>
            <person name="Gotoh Y."/>
            <person name="Taniguchi I."/>
            <person name="Nakamura K."/>
            <person name="Hayashi T."/>
            <person name="Katayama T."/>
            <person name="Uemura T."/>
            <person name="Hattori Y."/>
        </authorList>
    </citation>
    <scope>NUCLEOTIDE SEQUENCE [LARGE SCALE GENOMIC DNA]</scope>
    <source>
        <strain evidence="9 10">KH-74</strain>
    </source>
</reference>
<feature type="coiled-coil region" evidence="7">
    <location>
        <begin position="16"/>
        <end position="81"/>
    </location>
</feature>
<evidence type="ECO:0000256" key="5">
    <source>
        <dbReference type="ARBA" id="ARBA00022927"/>
    </source>
</evidence>
<dbReference type="InterPro" id="IPR037202">
    <property type="entry name" value="ESCRT_assembly_dom"/>
</dbReference>
<gene>
    <name evidence="9" type="ORF">DAKH74_057440</name>
</gene>
<dbReference type="GO" id="GO:0006886">
    <property type="term" value="P:intracellular protein transport"/>
    <property type="evidence" value="ECO:0007669"/>
    <property type="project" value="UniProtKB-ARBA"/>
</dbReference>
<keyword evidence="7" id="KW-0175">Coiled coil</keyword>